<organism evidence="1 2">
    <name type="scientific">Steccherinum ochraceum</name>
    <dbReference type="NCBI Taxonomy" id="92696"/>
    <lineage>
        <taxon>Eukaryota</taxon>
        <taxon>Fungi</taxon>
        <taxon>Dikarya</taxon>
        <taxon>Basidiomycota</taxon>
        <taxon>Agaricomycotina</taxon>
        <taxon>Agaricomycetes</taxon>
        <taxon>Polyporales</taxon>
        <taxon>Steccherinaceae</taxon>
        <taxon>Steccherinum</taxon>
    </lineage>
</organism>
<dbReference type="EMBL" id="RWJN01000040">
    <property type="protein sequence ID" value="TCD69522.1"/>
    <property type="molecule type" value="Genomic_DNA"/>
</dbReference>
<dbReference type="Proteomes" id="UP000292702">
    <property type="component" value="Unassembled WGS sequence"/>
</dbReference>
<reference evidence="1 2" key="1">
    <citation type="submission" date="2018-11" db="EMBL/GenBank/DDBJ databases">
        <title>Genome assembly of Steccherinum ochraceum LE-BIN_3174, the white-rot fungus of the Steccherinaceae family (The Residual Polyporoid clade, Polyporales, Basidiomycota).</title>
        <authorList>
            <person name="Fedorova T.V."/>
            <person name="Glazunova O.A."/>
            <person name="Landesman E.O."/>
            <person name="Moiseenko K.V."/>
            <person name="Psurtseva N.V."/>
            <person name="Savinova O.S."/>
            <person name="Shakhova N.V."/>
            <person name="Tyazhelova T.V."/>
            <person name="Vasina D.V."/>
        </authorList>
    </citation>
    <scope>NUCLEOTIDE SEQUENCE [LARGE SCALE GENOMIC DNA]</scope>
    <source>
        <strain evidence="1 2">LE-BIN_3174</strain>
    </source>
</reference>
<name>A0A4R0RQS5_9APHY</name>
<gene>
    <name evidence="1" type="ORF">EIP91_007452</name>
</gene>
<proteinExistence type="predicted"/>
<comment type="caution">
    <text evidence="1">The sequence shown here is derived from an EMBL/GenBank/DDBJ whole genome shotgun (WGS) entry which is preliminary data.</text>
</comment>
<feature type="non-terminal residue" evidence="1">
    <location>
        <position position="1"/>
    </location>
</feature>
<keyword evidence="2" id="KW-1185">Reference proteome</keyword>
<sequence length="173" mass="18730">TPQPALYASVLSFASVIANFSHTLTPVTDLPTEGPHTASKRLMSRALARASLILLHRNFRGREQRSREACLGAADEALRVLGELEVGRIYCVDALFAYLLGMVAQVYIDEIADAKALTAAVDQPLYASYSALQVDTLATSVRRIIALLTVLGIKCKVMARKAPEVQQAFTAVL</sequence>
<evidence type="ECO:0000313" key="2">
    <source>
        <dbReference type="Proteomes" id="UP000292702"/>
    </source>
</evidence>
<accession>A0A4R0RQS5</accession>
<protein>
    <submittedName>
        <fullName evidence="1">Uncharacterized protein</fullName>
    </submittedName>
</protein>
<dbReference type="AlphaFoldDB" id="A0A4R0RQS5"/>
<evidence type="ECO:0000313" key="1">
    <source>
        <dbReference type="EMBL" id="TCD69522.1"/>
    </source>
</evidence>